<accession>A0AAU8A6M0</accession>
<dbReference type="PANTHER" id="PTHR43471">
    <property type="entry name" value="ABC TRANSPORTER PERMEASE"/>
    <property type="match status" value="1"/>
</dbReference>
<feature type="transmembrane region" description="Helical" evidence="1">
    <location>
        <begin position="305"/>
        <end position="327"/>
    </location>
</feature>
<feature type="transmembrane region" description="Helical" evidence="1">
    <location>
        <begin position="41"/>
        <end position="60"/>
    </location>
</feature>
<dbReference type="PANTHER" id="PTHR43471:SF14">
    <property type="entry name" value="ABC-2 TYPE TRANSPORT SYSTEM PERMEASE PROTEIN"/>
    <property type="match status" value="1"/>
</dbReference>
<dbReference type="AlphaFoldDB" id="A0AAU8A6M0"/>
<protein>
    <submittedName>
        <fullName evidence="2">ABC transporter permease</fullName>
    </submittedName>
</protein>
<dbReference type="RefSeq" id="WP_079546151.1">
    <property type="nucleotide sequence ID" value="NZ_CP117826.1"/>
</dbReference>
<dbReference type="GO" id="GO:0140359">
    <property type="term" value="F:ABC-type transporter activity"/>
    <property type="evidence" value="ECO:0007669"/>
    <property type="project" value="InterPro"/>
</dbReference>
<keyword evidence="1" id="KW-1133">Transmembrane helix</keyword>
<keyword evidence="1" id="KW-0472">Membrane</keyword>
<feature type="transmembrane region" description="Helical" evidence="1">
    <location>
        <begin position="89"/>
        <end position="109"/>
    </location>
</feature>
<gene>
    <name evidence="2" type="ORF">PUP29_09455</name>
</gene>
<dbReference type="GO" id="GO:0005886">
    <property type="term" value="C:plasma membrane"/>
    <property type="evidence" value="ECO:0007669"/>
    <property type="project" value="UniProtKB-SubCell"/>
</dbReference>
<keyword evidence="1" id="KW-0812">Transmembrane</keyword>
<proteinExistence type="predicted"/>
<reference evidence="2" key="1">
    <citation type="submission" date="2023-02" db="EMBL/GenBank/DDBJ databases">
        <title>Gut commensal Christensenella minuta modulates host metabolism via a new class of secondary bile acids.</title>
        <authorList>
            <person name="Liu C."/>
        </authorList>
    </citation>
    <scope>NUCLEOTIDE SEQUENCE</scope>
    <source>
        <strain evidence="2">CA70</strain>
    </source>
</reference>
<feature type="transmembrane region" description="Helical" evidence="1">
    <location>
        <begin position="177"/>
        <end position="201"/>
    </location>
</feature>
<feature type="transmembrane region" description="Helical" evidence="1">
    <location>
        <begin position="213"/>
        <end position="235"/>
    </location>
</feature>
<name>A0AAU8A6M0_9FIRM</name>
<organism evidence="2">
    <name type="scientific">Christensenella massiliensis</name>
    <dbReference type="NCBI Taxonomy" id="1805714"/>
    <lineage>
        <taxon>Bacteria</taxon>
        <taxon>Bacillati</taxon>
        <taxon>Bacillota</taxon>
        <taxon>Clostridia</taxon>
        <taxon>Christensenellales</taxon>
        <taxon>Christensenellaceae</taxon>
        <taxon>Christensenella</taxon>
    </lineage>
</organism>
<dbReference type="Pfam" id="PF12679">
    <property type="entry name" value="ABC2_membrane_2"/>
    <property type="match status" value="1"/>
</dbReference>
<dbReference type="EMBL" id="CP117826">
    <property type="protein sequence ID" value="XCC61750.1"/>
    <property type="molecule type" value="Genomic_DNA"/>
</dbReference>
<feature type="transmembrane region" description="Helical" evidence="1">
    <location>
        <begin position="139"/>
        <end position="165"/>
    </location>
</feature>
<evidence type="ECO:0000313" key="2">
    <source>
        <dbReference type="EMBL" id="XCC61750.1"/>
    </source>
</evidence>
<sequence length="335" mass="35731">MMEAAMKSGREAVRKKKIGPGPELAALYKKELTDHIRSKRFLIILALIAVTAVGSLYGALSGMQEAVSSSETEIEFVFLRLFTTSGDGIPSFVSFISLLGPLVGLTLGFDAINGERSRGTLNLLIAQPIHRDAVINGKFLAGLTVIAGMVCALGLLISGIGLIATGVPPTGEELLRLAVFLLVTIVYIAFWLGLSILFSALCRHTATSAMAVIALWLLFAIFLSMLADIIANALFPVTETSRASALIDNYTCSQAINHISPAYLYSEAVSAVMDPSVRAMGLVMQSQLSGAVVGPLDLDQSLLLVWQNLTGLIALTMLSFVASYVCFMRQEVRAG</sequence>
<evidence type="ECO:0000256" key="1">
    <source>
        <dbReference type="SAM" id="Phobius"/>
    </source>
</evidence>